<dbReference type="PRINTS" id="PR00133">
    <property type="entry name" value="GLHYDRLASE3"/>
</dbReference>
<dbReference type="PROSITE" id="PS50022">
    <property type="entry name" value="FA58C_3"/>
    <property type="match status" value="2"/>
</dbReference>
<dbReference type="Gene3D" id="3.20.20.300">
    <property type="entry name" value="Glycoside hydrolase, family 3, N-terminal domain"/>
    <property type="match status" value="1"/>
</dbReference>
<dbReference type="Pfam" id="PF00754">
    <property type="entry name" value="F5_F8_type_C"/>
    <property type="match status" value="2"/>
</dbReference>
<organism evidence="6 7">
    <name type="scientific">Kitasatospora indigofera</name>
    <dbReference type="NCBI Taxonomy" id="67307"/>
    <lineage>
        <taxon>Bacteria</taxon>
        <taxon>Bacillati</taxon>
        <taxon>Actinomycetota</taxon>
        <taxon>Actinomycetes</taxon>
        <taxon>Kitasatosporales</taxon>
        <taxon>Streptomycetaceae</taxon>
        <taxon>Kitasatospora</taxon>
    </lineage>
</organism>
<dbReference type="InterPro" id="IPR001764">
    <property type="entry name" value="Glyco_hydro_3_N"/>
</dbReference>
<feature type="domain" description="F5/8 type C" evidence="4">
    <location>
        <begin position="843"/>
        <end position="975"/>
    </location>
</feature>
<dbReference type="Proteomes" id="UP000617734">
    <property type="component" value="Unassembled WGS sequence"/>
</dbReference>
<dbReference type="GO" id="GO:0004553">
    <property type="term" value="F:hydrolase activity, hydrolyzing O-glycosyl compounds"/>
    <property type="evidence" value="ECO:0007669"/>
    <property type="project" value="InterPro"/>
</dbReference>
<dbReference type="SUPFAM" id="SSF49785">
    <property type="entry name" value="Galactose-binding domain-like"/>
    <property type="match status" value="2"/>
</dbReference>
<comment type="caution">
    <text evidence="6">The sequence shown here is derived from an EMBL/GenBank/DDBJ whole genome shotgun (WGS) entry which is preliminary data.</text>
</comment>
<dbReference type="InterPro" id="IPR008979">
    <property type="entry name" value="Galactose-bd-like_sf"/>
</dbReference>
<dbReference type="Pfam" id="PF01915">
    <property type="entry name" value="Glyco_hydro_3_C"/>
    <property type="match status" value="1"/>
</dbReference>
<evidence type="ECO:0000259" key="5">
    <source>
        <dbReference type="PROSITE" id="PS51820"/>
    </source>
</evidence>
<gene>
    <name evidence="6" type="ORF">GCM10018781_28050</name>
</gene>
<dbReference type="Pfam" id="PF00933">
    <property type="entry name" value="Glyco_hydro_3"/>
    <property type="match status" value="1"/>
</dbReference>
<evidence type="ECO:0000256" key="1">
    <source>
        <dbReference type="ARBA" id="ARBA00005336"/>
    </source>
</evidence>
<dbReference type="PROSITE" id="PS51820">
    <property type="entry name" value="PA14"/>
    <property type="match status" value="1"/>
</dbReference>
<protein>
    <recommendedName>
        <fullName evidence="8">Beta-glucosidase</fullName>
    </recommendedName>
</protein>
<dbReference type="InterPro" id="IPR000421">
    <property type="entry name" value="FA58C"/>
</dbReference>
<dbReference type="InterPro" id="IPR002772">
    <property type="entry name" value="Glyco_hydro_3_C"/>
</dbReference>
<dbReference type="InterPro" id="IPR013783">
    <property type="entry name" value="Ig-like_fold"/>
</dbReference>
<dbReference type="InterPro" id="IPR036881">
    <property type="entry name" value="Glyco_hydro_3_C_sf"/>
</dbReference>
<evidence type="ECO:0000313" key="7">
    <source>
        <dbReference type="Proteomes" id="UP000617734"/>
    </source>
</evidence>
<evidence type="ECO:0008006" key="8">
    <source>
        <dbReference type="Google" id="ProtNLM"/>
    </source>
</evidence>
<evidence type="ECO:0000256" key="3">
    <source>
        <dbReference type="SAM" id="SignalP"/>
    </source>
</evidence>
<dbReference type="InterPro" id="IPR036962">
    <property type="entry name" value="Glyco_hydro_3_N_sf"/>
</dbReference>
<dbReference type="Pfam" id="PF07691">
    <property type="entry name" value="PA14"/>
    <property type="match status" value="1"/>
</dbReference>
<dbReference type="Gene3D" id="3.40.50.1700">
    <property type="entry name" value="Glycoside hydrolase family 3 C-terminal domain"/>
    <property type="match status" value="1"/>
</dbReference>
<dbReference type="RefSeq" id="WP_190211142.1">
    <property type="nucleotide sequence ID" value="NZ_BNBO01000012.1"/>
</dbReference>
<dbReference type="InterPro" id="IPR037524">
    <property type="entry name" value="PA14/GLEYA"/>
</dbReference>
<feature type="domain" description="PA14" evidence="5">
    <location>
        <begin position="446"/>
        <end position="588"/>
    </location>
</feature>
<keyword evidence="3" id="KW-0732">Signal</keyword>
<keyword evidence="7" id="KW-1185">Reference proteome</keyword>
<dbReference type="InterPro" id="IPR050288">
    <property type="entry name" value="Cellulose_deg_GH3"/>
</dbReference>
<dbReference type="Pfam" id="PF14310">
    <property type="entry name" value="Fn3-like"/>
    <property type="match status" value="1"/>
</dbReference>
<dbReference type="InterPro" id="IPR011658">
    <property type="entry name" value="PA14_dom"/>
</dbReference>
<dbReference type="GO" id="GO:0005975">
    <property type="term" value="P:carbohydrate metabolic process"/>
    <property type="evidence" value="ECO:0007669"/>
    <property type="project" value="InterPro"/>
</dbReference>
<name>A0A919FPW8_9ACTN</name>
<dbReference type="SMART" id="SM00758">
    <property type="entry name" value="PA14"/>
    <property type="match status" value="1"/>
</dbReference>
<keyword evidence="2" id="KW-0378">Hydrolase</keyword>
<accession>A0A919FPW8</accession>
<evidence type="ECO:0000313" key="6">
    <source>
        <dbReference type="EMBL" id="GHH69480.1"/>
    </source>
</evidence>
<dbReference type="InterPro" id="IPR017853">
    <property type="entry name" value="GH"/>
</dbReference>
<dbReference type="EMBL" id="BNBO01000012">
    <property type="protein sequence ID" value="GHH69480.1"/>
    <property type="molecule type" value="Genomic_DNA"/>
</dbReference>
<proteinExistence type="inferred from homology"/>
<sequence length="1126" mass="115218">MRRPKPRSALAGPLAALLVAGTLAAFGGQPAQAADQPWTNAAQTPEQRADELLAAMTQAEKLTMLHGGPSCGYAGCIPANTRLGIPALHFQDGPVGAGDGLTGVTQLAAPVAGAASWDPALMREYGQVLGAEQWGKGTNVVLAPTVNIVRDPRWGRAFESFGEDPYLAGQIGAADIAGIQSQGPMAQVKHFAVYNQETNRNSIADNAVVSDRAEREIYLPAFEAAVKQGVDSAMCSYSAVNGAFACENGPLQNGVLKGDLGFKGFVTADWGATHSTVASANNGLDVEMPGNDYYGTALTNAVNSGQVSQATVDDHTRRVLASMFRRGLFDRAQTGNRDAVVTSAANAAVSQKVAQEGSVLLKNSASVLPVASSVRSIAVIGDDAGAGVMTQGGGSAAVNAPHVVTPYQGIKSRAGAGTTVTFAQGVPSADGSLPPVPTGALKPSTGTGTGLYGEYHNSTDLSGAVVASRVDPAVDTVWGGQSPAAGVNTTNWSVKWTGTLTPPTTGSYQFSLNSDDGSRLIVGGQQVINNWYNQGPTTRTGSVTLTAGQPVSIEVDYYQAGGGSSASLGWQVPGQSAHDQAVTAARASELAVVFVSDFQSEGSDLRDIDLSAEQNQLVADVAAANPHTVVVVNSGSAVTMPWAGAVQGIVANWYPGQEAGGAIAALLYGDVNFSGKLPVTFPKSLADVPASTTAQWPGQNGTVQYSEGVNVGYRWYDAKNKEPLYPFGYGLSYTTFGYSGLTVSAPDAAGNVAVGFDVTNTGTRAGAEVAQVYVGQPASSGEPPKNLRGFQKVALDPGQTKHVSLTLDARSFQYWSGSWTTAAGTHTVSVGSSSRDLRLSGQTTVTGGGTGGGLTLLPRTGWSATASSTAGGDVPANMLDGNAASRWSSGVPMASGQSLTVDTGAVRSLARITMDSGGSTNDYARSYQVLLSTDGTTWGSAVATGNGTGPLVTADFPAQNARYVKVVQTGTATSWWSVTEFNAYTTGGGSGSGGPTVLPRTGWSASASSTGGGDVPANMLDGNAASRWSSGVPMASGQSLTVDTGAVRSLARITMDSGGSTNDYARSYQVFLSTDGTTWGSAVATGNGTGPLVTADFPAQNARYVKVVQTGTATSWWSVTEFNAYG</sequence>
<dbReference type="InterPro" id="IPR026891">
    <property type="entry name" value="Fn3-like"/>
</dbReference>
<feature type="chain" id="PRO_5037309719" description="Beta-glucosidase" evidence="3">
    <location>
        <begin position="34"/>
        <end position="1126"/>
    </location>
</feature>
<dbReference type="AlphaFoldDB" id="A0A919FPW8"/>
<dbReference type="SUPFAM" id="SSF52279">
    <property type="entry name" value="Beta-D-glucan exohydrolase, C-terminal domain"/>
    <property type="match status" value="1"/>
</dbReference>
<dbReference type="Gene3D" id="2.60.40.10">
    <property type="entry name" value="Immunoglobulins"/>
    <property type="match status" value="1"/>
</dbReference>
<feature type="signal peptide" evidence="3">
    <location>
        <begin position="1"/>
        <end position="33"/>
    </location>
</feature>
<dbReference type="PANTHER" id="PTHR42715:SF10">
    <property type="entry name" value="BETA-GLUCOSIDASE"/>
    <property type="match status" value="1"/>
</dbReference>
<dbReference type="GeneID" id="95353258"/>
<evidence type="ECO:0000256" key="2">
    <source>
        <dbReference type="ARBA" id="ARBA00022801"/>
    </source>
</evidence>
<dbReference type="Gene3D" id="2.60.120.260">
    <property type="entry name" value="Galactose-binding domain-like"/>
    <property type="match status" value="3"/>
</dbReference>
<reference evidence="6" key="1">
    <citation type="journal article" date="2014" name="Int. J. Syst. Evol. Microbiol.">
        <title>Complete genome sequence of Corynebacterium casei LMG S-19264T (=DSM 44701T), isolated from a smear-ripened cheese.</title>
        <authorList>
            <consortium name="US DOE Joint Genome Institute (JGI-PGF)"/>
            <person name="Walter F."/>
            <person name="Albersmeier A."/>
            <person name="Kalinowski J."/>
            <person name="Ruckert C."/>
        </authorList>
    </citation>
    <scope>NUCLEOTIDE SEQUENCE</scope>
    <source>
        <strain evidence="6">JCM 4646</strain>
    </source>
</reference>
<comment type="similarity">
    <text evidence="1">Belongs to the glycosyl hydrolase 3 family.</text>
</comment>
<dbReference type="SUPFAM" id="SSF51445">
    <property type="entry name" value="(Trans)glycosidases"/>
    <property type="match status" value="1"/>
</dbReference>
<dbReference type="SMART" id="SM01217">
    <property type="entry name" value="Fn3_like"/>
    <property type="match status" value="1"/>
</dbReference>
<dbReference type="PANTHER" id="PTHR42715">
    <property type="entry name" value="BETA-GLUCOSIDASE"/>
    <property type="match status" value="1"/>
</dbReference>
<feature type="domain" description="F5/8 type C" evidence="4">
    <location>
        <begin position="983"/>
        <end position="1126"/>
    </location>
</feature>
<evidence type="ECO:0000259" key="4">
    <source>
        <dbReference type="PROSITE" id="PS50022"/>
    </source>
</evidence>
<reference evidence="6" key="2">
    <citation type="submission" date="2020-09" db="EMBL/GenBank/DDBJ databases">
        <authorList>
            <person name="Sun Q."/>
            <person name="Ohkuma M."/>
        </authorList>
    </citation>
    <scope>NUCLEOTIDE SEQUENCE</scope>
    <source>
        <strain evidence="6">JCM 4646</strain>
    </source>
</reference>